<reference evidence="2" key="1">
    <citation type="submission" date="2021-04" db="EMBL/GenBank/DDBJ databases">
        <title>Isolation and polyphasic classification of algal microorganism.</title>
        <authorList>
            <person name="Wang S."/>
        </authorList>
    </citation>
    <scope>NUCLEOTIDE SEQUENCE</scope>
    <source>
        <strain evidence="2">720a</strain>
    </source>
</reference>
<evidence type="ECO:0000313" key="2">
    <source>
        <dbReference type="EMBL" id="MBR7796075.1"/>
    </source>
</evidence>
<sequence>MARIFKESRNNYGTRKLKKALANLSEPKQVSRRRIGQFMHEMGLVSNYTVAQYKPHKLTCNEAPIKNELQRQFNQDEQLAVIV</sequence>
<feature type="domain" description="HTH-like" evidence="1">
    <location>
        <begin position="2"/>
        <end position="48"/>
    </location>
</feature>
<comment type="caution">
    <text evidence="2">The sequence shown here is derived from an EMBL/GenBank/DDBJ whole genome shotgun (WGS) entry which is preliminary data.</text>
</comment>
<evidence type="ECO:0000313" key="3">
    <source>
        <dbReference type="Proteomes" id="UP000675284"/>
    </source>
</evidence>
<evidence type="ECO:0000259" key="1">
    <source>
        <dbReference type="Pfam" id="PF13276"/>
    </source>
</evidence>
<keyword evidence="3" id="KW-1185">Reference proteome</keyword>
<proteinExistence type="predicted"/>
<dbReference type="AlphaFoldDB" id="A0A941DT05"/>
<dbReference type="Pfam" id="PF13276">
    <property type="entry name" value="HTH_21"/>
    <property type="match status" value="1"/>
</dbReference>
<dbReference type="Proteomes" id="UP000675284">
    <property type="component" value="Unassembled WGS sequence"/>
</dbReference>
<gene>
    <name evidence="2" type="ORF">KCX74_08475</name>
</gene>
<accession>A0A941DT05</accession>
<dbReference type="InterPro" id="IPR025948">
    <property type="entry name" value="HTH-like_dom"/>
</dbReference>
<protein>
    <submittedName>
        <fullName evidence="2">IS3 family transposase</fullName>
    </submittedName>
</protein>
<organism evidence="2 3">
    <name type="scientific">Virgibacillus salarius</name>
    <dbReference type="NCBI Taxonomy" id="447199"/>
    <lineage>
        <taxon>Bacteria</taxon>
        <taxon>Bacillati</taxon>
        <taxon>Bacillota</taxon>
        <taxon>Bacilli</taxon>
        <taxon>Bacillales</taxon>
        <taxon>Bacillaceae</taxon>
        <taxon>Virgibacillus</taxon>
    </lineage>
</organism>
<dbReference type="EMBL" id="JAGSOT010000020">
    <property type="protein sequence ID" value="MBR7796075.1"/>
    <property type="molecule type" value="Genomic_DNA"/>
</dbReference>
<name>A0A941DT05_9BACI</name>